<dbReference type="SMART" id="SM00233">
    <property type="entry name" value="PH"/>
    <property type="match status" value="2"/>
</dbReference>
<feature type="domain" description="PH" evidence="2">
    <location>
        <begin position="189"/>
        <end position="306"/>
    </location>
</feature>
<reference evidence="3 4" key="1">
    <citation type="submission" date="2023-04" db="EMBL/GenBank/DDBJ databases">
        <title>Genome of Basidiobolus ranarum AG-B5.</title>
        <authorList>
            <person name="Stajich J.E."/>
            <person name="Carter-House D."/>
            <person name="Gryganskyi A."/>
        </authorList>
    </citation>
    <scope>NUCLEOTIDE SEQUENCE [LARGE SCALE GENOMIC DNA]</scope>
    <source>
        <strain evidence="3 4">AG-B5</strain>
    </source>
</reference>
<dbReference type="SUPFAM" id="SSF50729">
    <property type="entry name" value="PH domain-like"/>
    <property type="match status" value="1"/>
</dbReference>
<accession>A0ABR2X4R5</accession>
<dbReference type="InterPro" id="IPR001849">
    <property type="entry name" value="PH_domain"/>
</dbReference>
<gene>
    <name evidence="3" type="ORF">K7432_000418</name>
</gene>
<feature type="region of interest" description="Disordered" evidence="1">
    <location>
        <begin position="611"/>
        <end position="646"/>
    </location>
</feature>
<evidence type="ECO:0000313" key="3">
    <source>
        <dbReference type="EMBL" id="KAK9768738.1"/>
    </source>
</evidence>
<feature type="compositionally biased region" description="Low complexity" evidence="1">
    <location>
        <begin position="1"/>
        <end position="19"/>
    </location>
</feature>
<proteinExistence type="predicted"/>
<dbReference type="Pfam" id="PF15410">
    <property type="entry name" value="PH_9"/>
    <property type="match status" value="1"/>
</dbReference>
<feature type="region of interest" description="Disordered" evidence="1">
    <location>
        <begin position="380"/>
        <end position="415"/>
    </location>
</feature>
<feature type="region of interest" description="Disordered" evidence="1">
    <location>
        <begin position="827"/>
        <end position="853"/>
    </location>
</feature>
<protein>
    <recommendedName>
        <fullName evidence="2">PH domain-containing protein</fullName>
    </recommendedName>
</protein>
<dbReference type="EMBL" id="JASJQH010000007">
    <property type="protein sequence ID" value="KAK9768738.1"/>
    <property type="molecule type" value="Genomic_DNA"/>
</dbReference>
<dbReference type="PROSITE" id="PS50003">
    <property type="entry name" value="PH_DOMAIN"/>
    <property type="match status" value="2"/>
</dbReference>
<dbReference type="InterPro" id="IPR058155">
    <property type="entry name" value="Skg3/CAF120-like_PH"/>
</dbReference>
<feature type="compositionally biased region" description="Polar residues" evidence="1">
    <location>
        <begin position="829"/>
        <end position="840"/>
    </location>
</feature>
<dbReference type="Gene3D" id="2.30.29.30">
    <property type="entry name" value="Pleckstrin-homology domain (PH domain)/Phosphotyrosine-binding domain (PTB)"/>
    <property type="match status" value="1"/>
</dbReference>
<feature type="region of interest" description="Disordered" evidence="1">
    <location>
        <begin position="980"/>
        <end position="1003"/>
    </location>
</feature>
<evidence type="ECO:0000256" key="1">
    <source>
        <dbReference type="SAM" id="MobiDB-lite"/>
    </source>
</evidence>
<organism evidence="3 4">
    <name type="scientific">Basidiobolus ranarum</name>
    <dbReference type="NCBI Taxonomy" id="34480"/>
    <lineage>
        <taxon>Eukaryota</taxon>
        <taxon>Fungi</taxon>
        <taxon>Fungi incertae sedis</taxon>
        <taxon>Zoopagomycota</taxon>
        <taxon>Entomophthoromycotina</taxon>
        <taxon>Basidiobolomycetes</taxon>
        <taxon>Basidiobolales</taxon>
        <taxon>Basidiobolaceae</taxon>
        <taxon>Basidiobolus</taxon>
    </lineage>
</organism>
<feature type="compositionally biased region" description="Basic residues" evidence="1">
    <location>
        <begin position="443"/>
        <end position="453"/>
    </location>
</feature>
<dbReference type="Proteomes" id="UP001479436">
    <property type="component" value="Unassembled WGS sequence"/>
</dbReference>
<feature type="region of interest" description="Disordered" evidence="1">
    <location>
        <begin position="1"/>
        <end position="24"/>
    </location>
</feature>
<name>A0ABR2X4R5_9FUNG</name>
<comment type="caution">
    <text evidence="3">The sequence shown here is derived from an EMBL/GenBank/DDBJ whole genome shotgun (WGS) entry which is preliminary data.</text>
</comment>
<feature type="compositionally biased region" description="Polar residues" evidence="1">
    <location>
        <begin position="980"/>
        <end position="995"/>
    </location>
</feature>
<dbReference type="InterPro" id="IPR011993">
    <property type="entry name" value="PH-like_dom_sf"/>
</dbReference>
<feature type="domain" description="PH" evidence="2">
    <location>
        <begin position="46"/>
        <end position="162"/>
    </location>
</feature>
<keyword evidence="4" id="KW-1185">Reference proteome</keyword>
<dbReference type="InterPro" id="IPR041681">
    <property type="entry name" value="PH_9"/>
</dbReference>
<sequence>MTSLTHSRSSSNSTPQSPSGYINHGEAEIPPDVLSIVPYYDGFNSKLYMSGFLNKKNETTPEGKNYSMKDWTRWYVELRGPTLVFWKVDKTHTIDDIEAICSQNSPNFLNITDSVIEVIGTLKKKRDNVFALNTSGANRFYIQAGDEKEVNDWVCAIYLSCYEYSKLHEMFTYVLLTRPEYADMFYTYHTSMEGDLEIKYPGSAQWKKYWAILDNSPGTTPDFAQVLLYENKKSQPAIIISKVTQAYVIFPDNPLEVEQSTIFKLEGLVHFMQPSKNQKDCGFILINAPTQKELAEWLISSFDAYRLLGRPEQLFIPPAPADEQSLFLQLEDVSNISIKNASLAYTKSRFNDIFYYQMHREFQEEDQQLTDQLEDMYIETGNTEDSDKTKSLESPSCSEMDLASPSNELDYENEQQVPENEIMETQIESEEILKEELGIKPRKSGKYKNKKSHGILPSDSEEEEDEEVIHSDNESEDGNTSIATDSNQPESDSTAHSNKPKSIITAPPRPRQSLSENHSSERLSHSGSQRSSSVPYSPHPISSNNSDTVSVESPDHREPRGLSPSGYAPYPPRVRYSGSTSSGSLSEEALHNIAGGYRNNSYSQADVHGDAYRRESSQHRFSGMIPEDHDSYPYGEGEPNSPPLSVDRRREQIEHQRMMAMNSNEFGFDGDNYYEERPVYPPRPPGLIAQYEAAKQAQKDQPRYGPLIHGIPNKKKHVNSSAAGLVGAIAARQQVKAAPRYTNANSGSAMVELEKQRGRAMEREKERMIQEQRQQILHREEMLRRQSRGNSTYRDMRSQSAYGVSMVSGRNYDTRLSMHQMPQMKHMSSLPTPQQMSRPTSLYPRRLPDNDNQSLARTYNRHSMYPIQPRSQVVHPNRHSQFGTHSVPNVSLPNGYPSGAPIQRNMRMSVPPQMKMDALSPQMQQHPSFHARHSFVDPQTTNGVYQNHPLHSQQARTASSSMGNLKLPMSAGSNGHMYSSSTIASNNTPAISSRNPPELHSPNVNPNFSNNNTTHAKSNNYLSPPVIPEGGSEVSNDSNDEQLKEQEQSFNEFVDECIEVKPYSYVSSPILYDAYLKWCRSHKIKNRLIASPAEIEDLMSDSGFVKKKRRASKHGSASGNEEEWYNIIIV</sequence>
<evidence type="ECO:0000313" key="4">
    <source>
        <dbReference type="Proteomes" id="UP001479436"/>
    </source>
</evidence>
<dbReference type="Pfam" id="PF25381">
    <property type="entry name" value="PH_26"/>
    <property type="match status" value="1"/>
</dbReference>
<feature type="region of interest" description="Disordered" evidence="1">
    <location>
        <begin position="443"/>
        <end position="584"/>
    </location>
</feature>
<feature type="compositionally biased region" description="Polar residues" evidence="1">
    <location>
        <begin position="540"/>
        <end position="551"/>
    </location>
</feature>
<feature type="compositionally biased region" description="Polar residues" evidence="1">
    <location>
        <begin position="478"/>
        <end position="497"/>
    </location>
</feature>
<evidence type="ECO:0000259" key="2">
    <source>
        <dbReference type="PROSITE" id="PS50003"/>
    </source>
</evidence>